<evidence type="ECO:0000313" key="4">
    <source>
        <dbReference type="EMBL" id="PRX15382.1"/>
    </source>
</evidence>
<accession>A0A081D6U1</accession>
<reference evidence="3 5" key="2">
    <citation type="submission" date="2014-07" db="EMBL/GenBank/DDBJ databases">
        <title>Draft genome sequence of Nonlabens ulvanivorans, an ulvan degrading bacterium.</title>
        <authorList>
            <person name="Kopel M."/>
            <person name="Helbert W."/>
            <person name="Henrissat B."/>
            <person name="Doniger T."/>
            <person name="Banin E."/>
        </authorList>
    </citation>
    <scope>NUCLEOTIDE SEQUENCE [LARGE SCALE GENOMIC DNA]</scope>
    <source>
        <strain evidence="3 5">PLR</strain>
    </source>
</reference>
<dbReference type="EMBL" id="JPJI01000032">
    <property type="protein sequence ID" value="KEZ92544.1"/>
    <property type="molecule type" value="Genomic_DNA"/>
</dbReference>
<keyword evidence="1" id="KW-0732">Signal</keyword>
<reference evidence="4 7" key="3">
    <citation type="submission" date="2018-03" db="EMBL/GenBank/DDBJ databases">
        <title>Genomic Encyclopedia of Archaeal and Bacterial Type Strains, Phase II (KMG-II): from individual species to whole genera.</title>
        <authorList>
            <person name="Goeker M."/>
        </authorList>
    </citation>
    <scope>NUCLEOTIDE SEQUENCE [LARGE SCALE GENOMIC DNA]</scope>
    <source>
        <strain evidence="4 7">DSM 22727</strain>
    </source>
</reference>
<proteinExistence type="predicted"/>
<evidence type="ECO:0000313" key="3">
    <source>
        <dbReference type="EMBL" id="KEZ92544.1"/>
    </source>
</evidence>
<evidence type="ECO:0008006" key="8">
    <source>
        <dbReference type="Google" id="ProtNLM"/>
    </source>
</evidence>
<evidence type="ECO:0000313" key="7">
    <source>
        <dbReference type="Proteomes" id="UP000239997"/>
    </source>
</evidence>
<evidence type="ECO:0000256" key="1">
    <source>
        <dbReference type="SAM" id="SignalP"/>
    </source>
</evidence>
<dbReference type="Proteomes" id="UP000239997">
    <property type="component" value="Unassembled WGS sequence"/>
</dbReference>
<protein>
    <recommendedName>
        <fullName evidence="8">VWFA domain-containing protein</fullName>
    </recommendedName>
</protein>
<keyword evidence="7" id="KW-1185">Reference proteome</keyword>
<sequence>MKNLLRITIIALTFSGLANAQGAEIAREIRNYMNAETSDEMIEVKDKAGKTHYVRSAATTTAHHIGGQNTSTNTVVFDAFNAHPEWQNMNVVVDWTGSMYSYVGQVVRWHHVNKDKQLMNSMVLFNDGDDKLRQGRSGKTIGSTGGIYFPNHLDIDSFLNTVATAVDNGGGGDGPENDVEAIIAAQAHDQSGSDFVLIADATSIRDISLVHQIKRPVHVILCDHVSPDYITLARTTGGSITWPGGYTDYSQVQCTTHHVTVCNHHHSHDIACHVHE</sequence>
<evidence type="ECO:0000313" key="2">
    <source>
        <dbReference type="EMBL" id="GAK74637.1"/>
    </source>
</evidence>
<organism evidence="2 6">
    <name type="scientific">Nonlabens ulvanivorans</name>
    <name type="common">Persicivirga ulvanivorans</name>
    <dbReference type="NCBI Taxonomy" id="906888"/>
    <lineage>
        <taxon>Bacteria</taxon>
        <taxon>Pseudomonadati</taxon>
        <taxon>Bacteroidota</taxon>
        <taxon>Flavobacteriia</taxon>
        <taxon>Flavobacteriales</taxon>
        <taxon>Flavobacteriaceae</taxon>
        <taxon>Nonlabens</taxon>
    </lineage>
</organism>
<gene>
    <name evidence="3" type="ORF">IL45_10365</name>
    <name evidence="2" type="ORF">JCM19296_215</name>
    <name evidence="4" type="ORF">LY02_00599</name>
</gene>
<dbReference type="Proteomes" id="UP000028531">
    <property type="component" value="Unassembled WGS sequence"/>
</dbReference>
<name>A0A081D6U1_NONUL</name>
<dbReference type="EMBL" id="PVNA01000001">
    <property type="protein sequence ID" value="PRX15382.1"/>
    <property type="molecule type" value="Genomic_DNA"/>
</dbReference>
<dbReference type="RefSeq" id="WP_036583486.1">
    <property type="nucleotide sequence ID" value="NZ_JBDUVK010000289.1"/>
</dbReference>
<dbReference type="Proteomes" id="UP000028980">
    <property type="component" value="Unassembled WGS sequence"/>
</dbReference>
<comment type="caution">
    <text evidence="2">The sequence shown here is derived from an EMBL/GenBank/DDBJ whole genome shotgun (WGS) entry which is preliminary data.</text>
</comment>
<evidence type="ECO:0000313" key="6">
    <source>
        <dbReference type="Proteomes" id="UP000028980"/>
    </source>
</evidence>
<dbReference type="AlphaFoldDB" id="A0A081D6U1"/>
<dbReference type="EMBL" id="BBLG01000001">
    <property type="protein sequence ID" value="GAK74637.1"/>
    <property type="molecule type" value="Genomic_DNA"/>
</dbReference>
<feature type="signal peptide" evidence="1">
    <location>
        <begin position="1"/>
        <end position="20"/>
    </location>
</feature>
<dbReference type="OrthoDB" id="976903at2"/>
<evidence type="ECO:0000313" key="5">
    <source>
        <dbReference type="Proteomes" id="UP000028531"/>
    </source>
</evidence>
<reference evidence="2 6" key="1">
    <citation type="journal article" date="2014" name="Genome Announc.">
        <title>Draft Genome Sequences of Marine Flavobacterium Nonlabens Strains NR17, NR24, NR27, NR32, NR33, and Ara13.</title>
        <authorList>
            <person name="Nakanishi M."/>
            <person name="Meirelles P."/>
            <person name="Suzuki R."/>
            <person name="Takatani N."/>
            <person name="Mino S."/>
            <person name="Suda W."/>
            <person name="Oshima K."/>
            <person name="Hattori M."/>
            <person name="Ohkuma M."/>
            <person name="Hosokawa M."/>
            <person name="Miyashita K."/>
            <person name="Thompson F.L."/>
            <person name="Niwa A."/>
            <person name="Sawabe T."/>
            <person name="Sawabe T."/>
        </authorList>
    </citation>
    <scope>NUCLEOTIDE SEQUENCE [LARGE SCALE GENOMIC DNA]</scope>
    <source>
        <strain evidence="2">JCM 19296</strain>
        <strain evidence="6">JCM19296</strain>
    </source>
</reference>
<feature type="chain" id="PRO_5007378347" description="VWFA domain-containing protein" evidence="1">
    <location>
        <begin position="21"/>
        <end position="276"/>
    </location>
</feature>